<gene>
    <name evidence="3" type="ORF">AAG570_013184</name>
</gene>
<organism evidence="3 4">
    <name type="scientific">Ranatra chinensis</name>
    <dbReference type="NCBI Taxonomy" id="642074"/>
    <lineage>
        <taxon>Eukaryota</taxon>
        <taxon>Metazoa</taxon>
        <taxon>Ecdysozoa</taxon>
        <taxon>Arthropoda</taxon>
        <taxon>Hexapoda</taxon>
        <taxon>Insecta</taxon>
        <taxon>Pterygota</taxon>
        <taxon>Neoptera</taxon>
        <taxon>Paraneoptera</taxon>
        <taxon>Hemiptera</taxon>
        <taxon>Heteroptera</taxon>
        <taxon>Panheteroptera</taxon>
        <taxon>Nepomorpha</taxon>
        <taxon>Nepidae</taxon>
        <taxon>Ranatrinae</taxon>
        <taxon>Ranatra</taxon>
    </lineage>
</organism>
<name>A0ABD0YG10_9HEMI</name>
<feature type="transmembrane region" description="Helical" evidence="1">
    <location>
        <begin position="111"/>
        <end position="128"/>
    </location>
</feature>
<dbReference type="SUPFAM" id="SSF53098">
    <property type="entry name" value="Ribonuclease H-like"/>
    <property type="match status" value="1"/>
</dbReference>
<evidence type="ECO:0000313" key="4">
    <source>
        <dbReference type="Proteomes" id="UP001558652"/>
    </source>
</evidence>
<dbReference type="InterPro" id="IPR036397">
    <property type="entry name" value="RNaseH_sf"/>
</dbReference>
<evidence type="ECO:0000256" key="1">
    <source>
        <dbReference type="SAM" id="Phobius"/>
    </source>
</evidence>
<dbReference type="InterPro" id="IPR001584">
    <property type="entry name" value="Integrase_cat-core"/>
</dbReference>
<dbReference type="EMBL" id="JBFDAA010000008">
    <property type="protein sequence ID" value="KAL1130246.1"/>
    <property type="molecule type" value="Genomic_DNA"/>
</dbReference>
<keyword evidence="1" id="KW-0472">Membrane</keyword>
<keyword evidence="4" id="KW-1185">Reference proteome</keyword>
<dbReference type="PROSITE" id="PS50994">
    <property type="entry name" value="INTEGRASE"/>
    <property type="match status" value="1"/>
</dbReference>
<dbReference type="InterPro" id="IPR012337">
    <property type="entry name" value="RNaseH-like_sf"/>
</dbReference>
<feature type="domain" description="Integrase catalytic" evidence="2">
    <location>
        <begin position="1"/>
        <end position="90"/>
    </location>
</feature>
<keyword evidence="1" id="KW-0812">Transmembrane</keyword>
<dbReference type="Proteomes" id="UP001558652">
    <property type="component" value="Unassembled WGS sequence"/>
</dbReference>
<protein>
    <recommendedName>
        <fullName evidence="2">Integrase catalytic domain-containing protein</fullName>
    </recommendedName>
</protein>
<evidence type="ECO:0000259" key="2">
    <source>
        <dbReference type="PROSITE" id="PS50994"/>
    </source>
</evidence>
<accession>A0ABD0YG10</accession>
<sequence length="259" mass="28812">MDSGAECGNTTVKGFLEELRTSRHITTPGHLRSHGVIERPHSTLGEHMRLLEKGKGITGSEAVIRATIAYNESVHSATGKTPMELMRAWRRVARDMPIEIDMKNVGNRDNMLNWLETVAVICLCYIAYRLLRGLLVALYALSAPSLGLTKNLKATGRWAGTKRKPYGSSRVVGKGPPTLPYLSKGKGRSGYPQHLGDVLEHIRQTIPTAVQAIPMTKRDLYTNNQCAEVALKDCRNTGRFSHYVKEQKYTTEKVVTHCL</sequence>
<keyword evidence="1" id="KW-1133">Transmembrane helix</keyword>
<dbReference type="AlphaFoldDB" id="A0ABD0YG10"/>
<dbReference type="Gene3D" id="3.30.420.10">
    <property type="entry name" value="Ribonuclease H-like superfamily/Ribonuclease H"/>
    <property type="match status" value="1"/>
</dbReference>
<evidence type="ECO:0000313" key="3">
    <source>
        <dbReference type="EMBL" id="KAL1130246.1"/>
    </source>
</evidence>
<reference evidence="3 4" key="1">
    <citation type="submission" date="2024-07" db="EMBL/GenBank/DDBJ databases">
        <title>Chromosome-level genome assembly of the water stick insect Ranatra chinensis (Heteroptera: Nepidae).</title>
        <authorList>
            <person name="Liu X."/>
        </authorList>
    </citation>
    <scope>NUCLEOTIDE SEQUENCE [LARGE SCALE GENOMIC DNA]</scope>
    <source>
        <strain evidence="3">Cailab_2021Rc</strain>
        <tissue evidence="3">Muscle</tissue>
    </source>
</reference>
<proteinExistence type="predicted"/>
<comment type="caution">
    <text evidence="3">The sequence shown here is derived from an EMBL/GenBank/DDBJ whole genome shotgun (WGS) entry which is preliminary data.</text>
</comment>